<evidence type="ECO:0000256" key="1">
    <source>
        <dbReference type="ARBA" id="ARBA00004141"/>
    </source>
</evidence>
<evidence type="ECO:0000256" key="4">
    <source>
        <dbReference type="ARBA" id="ARBA00022475"/>
    </source>
</evidence>
<protein>
    <submittedName>
        <fullName evidence="11">Exopolysaccharide biosynthesis polyprenyl glycosylphosphotransferase</fullName>
    </submittedName>
</protein>
<name>A0A7W5P664_9ACTN</name>
<keyword evidence="7 9" id="KW-1133">Transmembrane helix</keyword>
<dbReference type="InterPro" id="IPR017475">
    <property type="entry name" value="EPS_sugar_tfrase"/>
</dbReference>
<dbReference type="GO" id="GO:0005886">
    <property type="term" value="C:plasma membrane"/>
    <property type="evidence" value="ECO:0007669"/>
    <property type="project" value="UniProtKB-SubCell"/>
</dbReference>
<dbReference type="Proteomes" id="UP000565572">
    <property type="component" value="Unassembled WGS sequence"/>
</dbReference>
<evidence type="ECO:0000256" key="6">
    <source>
        <dbReference type="ARBA" id="ARBA00022692"/>
    </source>
</evidence>
<evidence type="ECO:0000256" key="5">
    <source>
        <dbReference type="ARBA" id="ARBA00022679"/>
    </source>
</evidence>
<sequence>MAFTAVSVVVDVFALFVACIAAYVLRVSTPKHPWAEFASFGQYTSVVCVAAPAWALIFAASGLYSTRQSWGRLTELSRVMGGIGVGVAALILADYFYLGLPLFPGRAVPVYAFVIGTVLVMGGRAAVRAALRRAHAQGRALHNVIVVGTGPVAERVAATLTRSGRGHSIVAAVSKDEAGGVFLGDRPVYATVERALDSHRVRIDEIVQTDTTMTKEEATRLMALANDRGMGYRFVPDLFGVFAASSTMATVDGIPVMEVRLTSLDGWATVTKRVIDVLGSLVGLVLLAPLFLTVAALVKITDPAGPVLYKQRRLGRGGRSIGVYKFRSMLWEYSTGADRPYKTAEEAFIAMGREDLVAEFAHEQKVADDPRVSNLGKFLRRTSLDEIPQLFNSLLGHLSLVGPRPITPMELERYGAHQRSFLALKPGITGLWQVSGRSDVGYDQRVKLDVFYAENWSTMLDVSILARTVTTVAARRGAY</sequence>
<dbReference type="GO" id="GO:0016780">
    <property type="term" value="F:phosphotransferase activity, for other substituted phosphate groups"/>
    <property type="evidence" value="ECO:0007669"/>
    <property type="project" value="TreeGrafter"/>
</dbReference>
<dbReference type="PANTHER" id="PTHR30576:SF4">
    <property type="entry name" value="UNDECAPRENYL-PHOSPHATE GALACTOSE PHOSPHOTRANSFERASE"/>
    <property type="match status" value="1"/>
</dbReference>
<dbReference type="EMBL" id="JACHZG010000001">
    <property type="protein sequence ID" value="MBB3326194.1"/>
    <property type="molecule type" value="Genomic_DNA"/>
</dbReference>
<comment type="similarity">
    <text evidence="3">Belongs to the bacterial sugar transferase family.</text>
</comment>
<evidence type="ECO:0000256" key="9">
    <source>
        <dbReference type="SAM" id="Phobius"/>
    </source>
</evidence>
<feature type="transmembrane region" description="Helical" evidence="9">
    <location>
        <begin position="277"/>
        <end position="298"/>
    </location>
</feature>
<dbReference type="NCBIfam" id="TIGR03025">
    <property type="entry name" value="EPS_sugtrans"/>
    <property type="match status" value="1"/>
</dbReference>
<dbReference type="Gene3D" id="3.40.50.720">
    <property type="entry name" value="NAD(P)-binding Rossmann-like Domain"/>
    <property type="match status" value="1"/>
</dbReference>
<comment type="subcellular location">
    <subcellularLocation>
        <location evidence="2">Cell membrane</location>
    </subcellularLocation>
    <subcellularLocation>
        <location evidence="1">Membrane</location>
        <topology evidence="1">Multi-pass membrane protein</topology>
    </subcellularLocation>
</comment>
<keyword evidence="12" id="KW-1185">Reference proteome</keyword>
<feature type="transmembrane region" description="Helical" evidence="9">
    <location>
        <begin position="76"/>
        <end position="98"/>
    </location>
</feature>
<keyword evidence="6 9" id="KW-0812">Transmembrane</keyword>
<evidence type="ECO:0000259" key="10">
    <source>
        <dbReference type="Pfam" id="PF02397"/>
    </source>
</evidence>
<feature type="transmembrane region" description="Helical" evidence="9">
    <location>
        <begin position="40"/>
        <end position="64"/>
    </location>
</feature>
<dbReference type="AlphaFoldDB" id="A0A7W5P664"/>
<comment type="caution">
    <text evidence="11">The sequence shown here is derived from an EMBL/GenBank/DDBJ whole genome shotgun (WGS) entry which is preliminary data.</text>
</comment>
<gene>
    <name evidence="11" type="ORF">FHX39_001138</name>
</gene>
<evidence type="ECO:0000313" key="12">
    <source>
        <dbReference type="Proteomes" id="UP000565572"/>
    </source>
</evidence>
<dbReference type="InterPro" id="IPR003362">
    <property type="entry name" value="Bact_transf"/>
</dbReference>
<feature type="transmembrane region" description="Helical" evidence="9">
    <location>
        <begin position="5"/>
        <end position="25"/>
    </location>
</feature>
<evidence type="ECO:0000256" key="3">
    <source>
        <dbReference type="ARBA" id="ARBA00006464"/>
    </source>
</evidence>
<accession>A0A7W5P664</accession>
<organism evidence="11 12">
    <name type="scientific">Microlunatus antarcticus</name>
    <dbReference type="NCBI Taxonomy" id="53388"/>
    <lineage>
        <taxon>Bacteria</taxon>
        <taxon>Bacillati</taxon>
        <taxon>Actinomycetota</taxon>
        <taxon>Actinomycetes</taxon>
        <taxon>Propionibacteriales</taxon>
        <taxon>Propionibacteriaceae</taxon>
        <taxon>Microlunatus</taxon>
    </lineage>
</organism>
<feature type="domain" description="Bacterial sugar transferase" evidence="10">
    <location>
        <begin position="272"/>
        <end position="472"/>
    </location>
</feature>
<feature type="transmembrane region" description="Helical" evidence="9">
    <location>
        <begin position="110"/>
        <end position="131"/>
    </location>
</feature>
<keyword evidence="5 11" id="KW-0808">Transferase</keyword>
<keyword evidence="8 9" id="KW-0472">Membrane</keyword>
<dbReference type="RefSeq" id="WP_183337183.1">
    <property type="nucleotide sequence ID" value="NZ_JACHZG010000001.1"/>
</dbReference>
<evidence type="ECO:0000256" key="2">
    <source>
        <dbReference type="ARBA" id="ARBA00004236"/>
    </source>
</evidence>
<proteinExistence type="inferred from homology"/>
<reference evidence="11 12" key="1">
    <citation type="submission" date="2020-08" db="EMBL/GenBank/DDBJ databases">
        <title>Sequencing the genomes of 1000 actinobacteria strains.</title>
        <authorList>
            <person name="Klenk H.-P."/>
        </authorList>
    </citation>
    <scope>NUCLEOTIDE SEQUENCE [LARGE SCALE GENOMIC DNA]</scope>
    <source>
        <strain evidence="11 12">DSM 11053</strain>
    </source>
</reference>
<keyword evidence="4" id="KW-1003">Cell membrane</keyword>
<dbReference type="PANTHER" id="PTHR30576">
    <property type="entry name" value="COLANIC BIOSYNTHESIS UDP-GLUCOSE LIPID CARRIER TRANSFERASE"/>
    <property type="match status" value="1"/>
</dbReference>
<evidence type="ECO:0000313" key="11">
    <source>
        <dbReference type="EMBL" id="MBB3326194.1"/>
    </source>
</evidence>
<evidence type="ECO:0000256" key="7">
    <source>
        <dbReference type="ARBA" id="ARBA00022989"/>
    </source>
</evidence>
<dbReference type="Pfam" id="PF02397">
    <property type="entry name" value="Bac_transf"/>
    <property type="match status" value="1"/>
</dbReference>
<evidence type="ECO:0000256" key="8">
    <source>
        <dbReference type="ARBA" id="ARBA00023136"/>
    </source>
</evidence>